<keyword evidence="1" id="KW-1133">Transmembrane helix</keyword>
<organism evidence="2 3">
    <name type="scientific">Tritrichomonas musculus</name>
    <dbReference type="NCBI Taxonomy" id="1915356"/>
    <lineage>
        <taxon>Eukaryota</taxon>
        <taxon>Metamonada</taxon>
        <taxon>Parabasalia</taxon>
        <taxon>Tritrichomonadida</taxon>
        <taxon>Tritrichomonadidae</taxon>
        <taxon>Tritrichomonas</taxon>
    </lineage>
</organism>
<keyword evidence="1" id="KW-0812">Transmembrane</keyword>
<accession>A0ABR2GJ22</accession>
<evidence type="ECO:0000313" key="2">
    <source>
        <dbReference type="EMBL" id="KAK8833691.1"/>
    </source>
</evidence>
<evidence type="ECO:0000256" key="1">
    <source>
        <dbReference type="SAM" id="Phobius"/>
    </source>
</evidence>
<comment type="caution">
    <text evidence="2">The sequence shown here is derived from an EMBL/GenBank/DDBJ whole genome shotgun (WGS) entry which is preliminary data.</text>
</comment>
<gene>
    <name evidence="2" type="ORF">M9Y10_042401</name>
</gene>
<sequence length="244" mass="27192">MKVNVKNVLNDCPPCKDAALTIDHDVKRDYLGQEVYVNVILDCEHSGVRAKKGCNAYNAIASNCAVSPVEVMSLEAALKGAVEMAHLTRPGEEEEAIRSISYLIPVGLGKNDAERLAQKIACYGSVDAWLEAGTRRRSLKMAKRKRKKNQICSNGNMMVYCHYDKELKQAKDCYPLRRVRPLRIVPEGRLPILEGGEVMQKVRNLFTTLIAVILYIAVVAVIALFAIAICSFLINVIARCWLWA</sequence>
<feature type="transmembrane region" description="Helical" evidence="1">
    <location>
        <begin position="209"/>
        <end position="238"/>
    </location>
</feature>
<dbReference type="EMBL" id="JAPFFF010000723">
    <property type="protein sequence ID" value="KAK8833691.1"/>
    <property type="molecule type" value="Genomic_DNA"/>
</dbReference>
<proteinExistence type="predicted"/>
<keyword evidence="3" id="KW-1185">Reference proteome</keyword>
<reference evidence="2 3" key="1">
    <citation type="submission" date="2024-04" db="EMBL/GenBank/DDBJ databases">
        <title>Tritrichomonas musculus Genome.</title>
        <authorList>
            <person name="Alves-Ferreira E."/>
            <person name="Grigg M."/>
            <person name="Lorenzi H."/>
            <person name="Galac M."/>
        </authorList>
    </citation>
    <scope>NUCLEOTIDE SEQUENCE [LARGE SCALE GENOMIC DNA]</scope>
    <source>
        <strain evidence="2 3">EAF2021</strain>
    </source>
</reference>
<keyword evidence="1" id="KW-0472">Membrane</keyword>
<name>A0ABR2GJ22_9EUKA</name>
<protein>
    <submittedName>
        <fullName evidence="2">Uncharacterized protein</fullName>
    </submittedName>
</protein>
<evidence type="ECO:0000313" key="3">
    <source>
        <dbReference type="Proteomes" id="UP001470230"/>
    </source>
</evidence>
<dbReference type="Proteomes" id="UP001470230">
    <property type="component" value="Unassembled WGS sequence"/>
</dbReference>